<comment type="caution">
    <text evidence="2">The sequence shown here is derived from an EMBL/GenBank/DDBJ whole genome shotgun (WGS) entry which is preliminary data.</text>
</comment>
<evidence type="ECO:0000313" key="3">
    <source>
        <dbReference type="Proteomes" id="UP000619479"/>
    </source>
</evidence>
<dbReference type="AlphaFoldDB" id="A0A919M5F0"/>
<sequence length="135" mass="13332">MSPARSGIGQGSPALLRGEPPVLADIGDAGGALTGGIGSTPYDPDMAGGTLIAGPADTAIDCPMPFALAVDAMLPAIPVRSQPGHSGPDRGCGHDDTDGKPGRSTRRGVPALVLAGVLGAGLPRYRAGRPRLASC</sequence>
<feature type="region of interest" description="Disordered" evidence="1">
    <location>
        <begin position="1"/>
        <end position="22"/>
    </location>
</feature>
<dbReference type="EMBL" id="BOMH01000073">
    <property type="protein sequence ID" value="GID70370.1"/>
    <property type="molecule type" value="Genomic_DNA"/>
</dbReference>
<protein>
    <submittedName>
        <fullName evidence="2">Uncharacterized protein</fullName>
    </submittedName>
</protein>
<reference evidence="2" key="1">
    <citation type="submission" date="2021-01" db="EMBL/GenBank/DDBJ databases">
        <title>Whole genome shotgun sequence of Actinoplanes cyaneus NBRC 14990.</title>
        <authorList>
            <person name="Komaki H."/>
            <person name="Tamura T."/>
        </authorList>
    </citation>
    <scope>NUCLEOTIDE SEQUENCE</scope>
    <source>
        <strain evidence="2">NBRC 14990</strain>
    </source>
</reference>
<gene>
    <name evidence="2" type="ORF">Acy02nite_82510</name>
</gene>
<evidence type="ECO:0000256" key="1">
    <source>
        <dbReference type="SAM" id="MobiDB-lite"/>
    </source>
</evidence>
<feature type="compositionally biased region" description="Basic and acidic residues" evidence="1">
    <location>
        <begin position="87"/>
        <end position="101"/>
    </location>
</feature>
<feature type="region of interest" description="Disordered" evidence="1">
    <location>
        <begin position="79"/>
        <end position="108"/>
    </location>
</feature>
<evidence type="ECO:0000313" key="2">
    <source>
        <dbReference type="EMBL" id="GID70370.1"/>
    </source>
</evidence>
<dbReference type="Proteomes" id="UP000619479">
    <property type="component" value="Unassembled WGS sequence"/>
</dbReference>
<accession>A0A919M5F0</accession>
<proteinExistence type="predicted"/>
<name>A0A919M5F0_9ACTN</name>
<organism evidence="2 3">
    <name type="scientific">Actinoplanes cyaneus</name>
    <dbReference type="NCBI Taxonomy" id="52696"/>
    <lineage>
        <taxon>Bacteria</taxon>
        <taxon>Bacillati</taxon>
        <taxon>Actinomycetota</taxon>
        <taxon>Actinomycetes</taxon>
        <taxon>Micromonosporales</taxon>
        <taxon>Micromonosporaceae</taxon>
        <taxon>Actinoplanes</taxon>
    </lineage>
</organism>
<keyword evidence="3" id="KW-1185">Reference proteome</keyword>